<protein>
    <submittedName>
        <fullName evidence="3">Uncharacterized protein</fullName>
    </submittedName>
</protein>
<dbReference type="Proteomes" id="UP000887565">
    <property type="component" value="Unplaced"/>
</dbReference>
<feature type="compositionally biased region" description="Polar residues" evidence="1">
    <location>
        <begin position="35"/>
        <end position="45"/>
    </location>
</feature>
<feature type="region of interest" description="Disordered" evidence="1">
    <location>
        <begin position="76"/>
        <end position="136"/>
    </location>
</feature>
<accession>A0A915KKB5</accession>
<feature type="compositionally biased region" description="Polar residues" evidence="1">
    <location>
        <begin position="116"/>
        <end position="126"/>
    </location>
</feature>
<dbReference type="AlphaFoldDB" id="A0A915KKB5"/>
<proteinExistence type="predicted"/>
<name>A0A915KKB5_ROMCU</name>
<evidence type="ECO:0000256" key="1">
    <source>
        <dbReference type="SAM" id="MobiDB-lite"/>
    </source>
</evidence>
<organism evidence="2 3">
    <name type="scientific">Romanomermis culicivorax</name>
    <name type="common">Nematode worm</name>
    <dbReference type="NCBI Taxonomy" id="13658"/>
    <lineage>
        <taxon>Eukaryota</taxon>
        <taxon>Metazoa</taxon>
        <taxon>Ecdysozoa</taxon>
        <taxon>Nematoda</taxon>
        <taxon>Enoplea</taxon>
        <taxon>Dorylaimia</taxon>
        <taxon>Mermithida</taxon>
        <taxon>Mermithoidea</taxon>
        <taxon>Mermithidae</taxon>
        <taxon>Romanomermis</taxon>
    </lineage>
</organism>
<evidence type="ECO:0000313" key="2">
    <source>
        <dbReference type="Proteomes" id="UP000887565"/>
    </source>
</evidence>
<reference evidence="3" key="1">
    <citation type="submission" date="2022-11" db="UniProtKB">
        <authorList>
            <consortium name="WormBaseParasite"/>
        </authorList>
    </citation>
    <scope>IDENTIFICATION</scope>
</reference>
<feature type="region of interest" description="Disordered" evidence="1">
    <location>
        <begin position="21"/>
        <end position="45"/>
    </location>
</feature>
<feature type="compositionally biased region" description="Low complexity" evidence="1">
    <location>
        <begin position="76"/>
        <end position="96"/>
    </location>
</feature>
<evidence type="ECO:0000313" key="3">
    <source>
        <dbReference type="WBParaSite" id="nRc.2.0.1.t38867-RA"/>
    </source>
</evidence>
<keyword evidence="2" id="KW-1185">Reference proteome</keyword>
<sequence>MEYEPTAIIFYLKYEEPAASSLWPPRSDRHKNTDTVENSGGQHNTKLTVLLMNNVQARLETGADEAVQALTDAMSSLPSLSDSGSSTYYTPCTSSPARSPKISFSLRRNKNKSVFDMQQPSGTPSLENDKIALSPR</sequence>
<dbReference type="WBParaSite" id="nRc.2.0.1.t38867-RA">
    <property type="protein sequence ID" value="nRc.2.0.1.t38867-RA"/>
    <property type="gene ID" value="nRc.2.0.1.g38867"/>
</dbReference>